<dbReference type="EMBL" id="FNCJ01000007">
    <property type="protein sequence ID" value="SDH08800.1"/>
    <property type="molecule type" value="Genomic_DNA"/>
</dbReference>
<evidence type="ECO:0000313" key="1">
    <source>
        <dbReference type="EMBL" id="SDH08800.1"/>
    </source>
</evidence>
<proteinExistence type="predicted"/>
<evidence type="ECO:0000313" key="2">
    <source>
        <dbReference type="Proteomes" id="UP000199706"/>
    </source>
</evidence>
<name>A0A1G7ZL28_9BURK</name>
<dbReference type="AlphaFoldDB" id="A0A1G7ZL28"/>
<organism evidence="1 2">
    <name type="scientific">Paraburkholderia phenazinium</name>
    <dbReference type="NCBI Taxonomy" id="60549"/>
    <lineage>
        <taxon>Bacteria</taxon>
        <taxon>Pseudomonadati</taxon>
        <taxon>Pseudomonadota</taxon>
        <taxon>Betaproteobacteria</taxon>
        <taxon>Burkholderiales</taxon>
        <taxon>Burkholderiaceae</taxon>
        <taxon>Paraburkholderia</taxon>
    </lineage>
</organism>
<reference evidence="1 2" key="1">
    <citation type="submission" date="2016-10" db="EMBL/GenBank/DDBJ databases">
        <authorList>
            <person name="de Groot N.N."/>
        </authorList>
    </citation>
    <scope>NUCLEOTIDE SEQUENCE [LARGE SCALE GENOMIC DNA]</scope>
    <source>
        <strain evidence="1 2">LMG 2247</strain>
    </source>
</reference>
<gene>
    <name evidence="1" type="ORF">SAMN05216466_10755</name>
</gene>
<sequence>MNETIDFLVNQGADWSYVAFIQNDPVNPTTPTNPANAVNLSGCSAVMTAAACLGSPVNIFQLSTAAGTLVINVAAGSIAWNVPASMTSTFTPTGLPAPLQTGGTAFQMGFYTMKVTNAAGAVVREFSGKLYLNLDV</sequence>
<accession>A0A1G7ZL28</accession>
<protein>
    <submittedName>
        <fullName evidence="1">Uncharacterized protein</fullName>
    </submittedName>
</protein>
<dbReference type="Proteomes" id="UP000199706">
    <property type="component" value="Unassembled WGS sequence"/>
</dbReference>